<dbReference type="STRING" id="1247726.MIM_c21390"/>
<feature type="compositionally biased region" description="Basic and acidic residues" evidence="1">
    <location>
        <begin position="89"/>
        <end position="116"/>
    </location>
</feature>
<gene>
    <name evidence="2" type="ORF">MIM_c21390</name>
</gene>
<feature type="compositionally biased region" description="Polar residues" evidence="1">
    <location>
        <begin position="10"/>
        <end position="22"/>
    </location>
</feature>
<feature type="region of interest" description="Disordered" evidence="1">
    <location>
        <begin position="1"/>
        <end position="74"/>
    </location>
</feature>
<accession>W0PH25</accession>
<feature type="compositionally biased region" description="Basic residues" evidence="1">
    <location>
        <begin position="36"/>
        <end position="56"/>
    </location>
</feature>
<dbReference type="HOGENOM" id="CLU_1286490_0_0_4"/>
<dbReference type="Proteomes" id="UP000019095">
    <property type="component" value="Chromosome"/>
</dbReference>
<dbReference type="KEGG" id="amim:MIM_c21390"/>
<dbReference type="Gene3D" id="1.20.120.1490">
    <property type="match status" value="1"/>
</dbReference>
<evidence type="ECO:0000256" key="1">
    <source>
        <dbReference type="SAM" id="MobiDB-lite"/>
    </source>
</evidence>
<sequence>MAQAVKPDTESNPISPSVQSEGTRMEHHRIGEAKPHHGARKHHKGEGRKHGHHRRGMSNAAIMIPGLGPGSQKLVDDLKLTDEQKTTLKTIQDEHKAAREPNREAFRKYQETRRQQLESGNVDPKALLEAQKEMHDGFEKKMADDQAKWLGLWDTFSPEQKTTVVKYFKERSAKWEEHRKQFQKEHADMNKAPMPEPATPAADKPAPPAPAPAQ</sequence>
<dbReference type="InterPro" id="IPR012899">
    <property type="entry name" value="LTXXQ"/>
</dbReference>
<evidence type="ECO:0000313" key="2">
    <source>
        <dbReference type="EMBL" id="AHG64218.1"/>
    </source>
</evidence>
<proteinExistence type="predicted"/>
<evidence type="ECO:0000313" key="3">
    <source>
        <dbReference type="Proteomes" id="UP000019095"/>
    </source>
</evidence>
<evidence type="ECO:0008006" key="4">
    <source>
        <dbReference type="Google" id="ProtNLM"/>
    </source>
</evidence>
<name>W0PH25_ADVMD</name>
<feature type="compositionally biased region" description="Basic and acidic residues" evidence="1">
    <location>
        <begin position="23"/>
        <end position="35"/>
    </location>
</feature>
<keyword evidence="3" id="KW-1185">Reference proteome</keyword>
<dbReference type="GO" id="GO:0042597">
    <property type="term" value="C:periplasmic space"/>
    <property type="evidence" value="ECO:0007669"/>
    <property type="project" value="InterPro"/>
</dbReference>
<protein>
    <recommendedName>
        <fullName evidence="4">LTXXQ motif family protein</fullName>
    </recommendedName>
</protein>
<feature type="region of interest" description="Disordered" evidence="1">
    <location>
        <begin position="177"/>
        <end position="214"/>
    </location>
</feature>
<dbReference type="AlphaFoldDB" id="W0PH25"/>
<feature type="compositionally biased region" description="Pro residues" evidence="1">
    <location>
        <begin position="205"/>
        <end position="214"/>
    </location>
</feature>
<feature type="compositionally biased region" description="Basic and acidic residues" evidence="1">
    <location>
        <begin position="177"/>
        <end position="189"/>
    </location>
</feature>
<dbReference type="Pfam" id="PF07813">
    <property type="entry name" value="LTXXQ"/>
    <property type="match status" value="1"/>
</dbReference>
<dbReference type="eggNOG" id="COG3678">
    <property type="taxonomic scope" value="Bacteria"/>
</dbReference>
<feature type="region of interest" description="Disordered" evidence="1">
    <location>
        <begin position="89"/>
        <end position="124"/>
    </location>
</feature>
<dbReference type="PATRIC" id="fig|1247726.3.peg.2350"/>
<reference evidence="2 3" key="1">
    <citation type="journal article" date="2014" name="Microbiology">
        <title>Unravelling the complete genome sequence of Advenella mimigardefordensis strain DPN7T and novel insights in the catabolism of the xenobiotic polythioester precursor 3,3'-dithiodipropionate.</title>
        <authorList>
            <person name="Wubbeler J.H."/>
            <person name="Hiessl S."/>
            <person name="Schuldes J."/>
            <person name="Thurmer A."/>
            <person name="Daniel R."/>
            <person name="Steinbuchel A."/>
        </authorList>
    </citation>
    <scope>NUCLEOTIDE SEQUENCE [LARGE SCALE GENOMIC DNA]</scope>
    <source>
        <strain evidence="3">DSM 17166 / LMG 22922 / DPN7</strain>
    </source>
</reference>
<dbReference type="EMBL" id="CP003915">
    <property type="protein sequence ID" value="AHG64218.1"/>
    <property type="molecule type" value="Genomic_DNA"/>
</dbReference>
<organism evidence="2 3">
    <name type="scientific">Advenella mimigardefordensis (strain DSM 17166 / LMG 22922 / DPN7)</name>
    <dbReference type="NCBI Taxonomy" id="1247726"/>
    <lineage>
        <taxon>Bacteria</taxon>
        <taxon>Pseudomonadati</taxon>
        <taxon>Pseudomonadota</taxon>
        <taxon>Betaproteobacteria</taxon>
        <taxon>Burkholderiales</taxon>
        <taxon>Alcaligenaceae</taxon>
    </lineage>
</organism>